<keyword evidence="3 5" id="KW-1133">Transmembrane helix</keyword>
<dbReference type="Pfam" id="PF01027">
    <property type="entry name" value="Bax1-I"/>
    <property type="match status" value="1"/>
</dbReference>
<feature type="transmembrane region" description="Helical" evidence="5">
    <location>
        <begin position="187"/>
        <end position="205"/>
    </location>
</feature>
<comment type="subcellular location">
    <subcellularLocation>
        <location evidence="1">Membrane</location>
        <topology evidence="1">Multi-pass membrane protein</topology>
    </subcellularLocation>
</comment>
<evidence type="ECO:0000256" key="1">
    <source>
        <dbReference type="ARBA" id="ARBA00004141"/>
    </source>
</evidence>
<sequence length="252" mass="26745">MIARRTRSSGQAIGAGTFGLAGRPADTSDPAVFRKALHRHTLHVYHTMALGFGTGGVAALAASVTPSLAAFLAGSSLRWVAVLAPFAFLILLWWRLDRWSTAVLWSAFLGFSVAVGLALAALFPSVDGPHEAGVLFILSALFATTRLWSRIADVDLSEETAFLAMGPIATVIASLGAVAAGADGPQFALTTIIAVGVAALTALQARRLREQYRLQFGFMPEPKAAIMNAFSLYTGLINFFDVALRILGQRTR</sequence>
<dbReference type="InterPro" id="IPR006214">
    <property type="entry name" value="Bax_inhibitor_1-related"/>
</dbReference>
<accession>A0ABX2TCC0</accession>
<dbReference type="Proteomes" id="UP000584642">
    <property type="component" value="Unassembled WGS sequence"/>
</dbReference>
<feature type="transmembrane region" description="Helical" evidence="5">
    <location>
        <begin position="103"/>
        <end position="126"/>
    </location>
</feature>
<organism evidence="6 7">
    <name type="scientific">Azospirillum oleiclasticum</name>
    <dbReference type="NCBI Taxonomy" id="2735135"/>
    <lineage>
        <taxon>Bacteria</taxon>
        <taxon>Pseudomonadati</taxon>
        <taxon>Pseudomonadota</taxon>
        <taxon>Alphaproteobacteria</taxon>
        <taxon>Rhodospirillales</taxon>
        <taxon>Azospirillaceae</taxon>
        <taxon>Azospirillum</taxon>
    </lineage>
</organism>
<evidence type="ECO:0000256" key="3">
    <source>
        <dbReference type="ARBA" id="ARBA00022989"/>
    </source>
</evidence>
<feature type="transmembrane region" description="Helical" evidence="5">
    <location>
        <begin position="161"/>
        <end position="181"/>
    </location>
</feature>
<protein>
    <recommendedName>
        <fullName evidence="8">Bax inhibitor-1/YccA family protein</fullName>
    </recommendedName>
</protein>
<gene>
    <name evidence="6" type="ORF">HND93_19175</name>
</gene>
<feature type="transmembrane region" description="Helical" evidence="5">
    <location>
        <begin position="76"/>
        <end position="96"/>
    </location>
</feature>
<keyword evidence="7" id="KW-1185">Reference proteome</keyword>
<keyword evidence="2 5" id="KW-0812">Transmembrane</keyword>
<evidence type="ECO:0000256" key="4">
    <source>
        <dbReference type="ARBA" id="ARBA00023136"/>
    </source>
</evidence>
<feature type="transmembrane region" description="Helical" evidence="5">
    <location>
        <begin position="226"/>
        <end position="247"/>
    </location>
</feature>
<keyword evidence="4 5" id="KW-0472">Membrane</keyword>
<reference evidence="6 7" key="1">
    <citation type="submission" date="2020-05" db="EMBL/GenBank/DDBJ databases">
        <title>Azospirillum oleiclasticum sp. nov, a nitrogen-fixing and heavy crude oil-emulsifying bacterium isolated from the crude oil of Yumen Oilfield.</title>
        <authorList>
            <person name="Wu D."/>
            <person name="Cai M."/>
            <person name="Zhang X."/>
        </authorList>
    </citation>
    <scope>NUCLEOTIDE SEQUENCE [LARGE SCALE GENOMIC DNA]</scope>
    <source>
        <strain evidence="6 7">ROY-1-1-2</strain>
    </source>
</reference>
<proteinExistence type="predicted"/>
<evidence type="ECO:0000313" key="7">
    <source>
        <dbReference type="Proteomes" id="UP000584642"/>
    </source>
</evidence>
<evidence type="ECO:0000256" key="2">
    <source>
        <dbReference type="ARBA" id="ARBA00022692"/>
    </source>
</evidence>
<dbReference type="RefSeq" id="WP_180283618.1">
    <property type="nucleotide sequence ID" value="NZ_JABFDB010000014.1"/>
</dbReference>
<feature type="transmembrane region" description="Helical" evidence="5">
    <location>
        <begin position="132"/>
        <end position="149"/>
    </location>
</feature>
<comment type="caution">
    <text evidence="6">The sequence shown here is derived from an EMBL/GenBank/DDBJ whole genome shotgun (WGS) entry which is preliminary data.</text>
</comment>
<evidence type="ECO:0000256" key="5">
    <source>
        <dbReference type="SAM" id="Phobius"/>
    </source>
</evidence>
<dbReference type="EMBL" id="JABFDB010000014">
    <property type="protein sequence ID" value="NYZ21841.1"/>
    <property type="molecule type" value="Genomic_DNA"/>
</dbReference>
<evidence type="ECO:0000313" key="6">
    <source>
        <dbReference type="EMBL" id="NYZ21841.1"/>
    </source>
</evidence>
<name>A0ABX2TCC0_9PROT</name>
<feature type="transmembrane region" description="Helical" evidence="5">
    <location>
        <begin position="44"/>
        <end position="64"/>
    </location>
</feature>
<evidence type="ECO:0008006" key="8">
    <source>
        <dbReference type="Google" id="ProtNLM"/>
    </source>
</evidence>